<sequence>MTIITFRIRGTSARSAIAAGRDRWSWQVTVPRKLQLKAYITLRCHGSSAGSVTIYKTNKSMVHHTPGIVASRAEMPVQVTRYSTSGSAAAIRIHRVRSGWQTPQLPTELSWHPRYSLKGLCQSGRYSPSHEITVKRTGSDEKGKWVGRGRGQWKESHQRVSLWDAKKSRQRWLWHVPHPEGNGVGLPDGALAIDFTIVFGVGAGVMVAFRSATCPDGFRTSLMPSILPSCALEARASPATHNDLYVGQPYRAK</sequence>
<evidence type="ECO:0000313" key="1">
    <source>
        <dbReference type="EMBL" id="CAD7267151.1"/>
    </source>
</evidence>
<organism evidence="1">
    <name type="scientific">Timema shepardi</name>
    <name type="common">Walking stick</name>
    <dbReference type="NCBI Taxonomy" id="629360"/>
    <lineage>
        <taxon>Eukaryota</taxon>
        <taxon>Metazoa</taxon>
        <taxon>Ecdysozoa</taxon>
        <taxon>Arthropoda</taxon>
        <taxon>Hexapoda</taxon>
        <taxon>Insecta</taxon>
        <taxon>Pterygota</taxon>
        <taxon>Neoptera</taxon>
        <taxon>Polyneoptera</taxon>
        <taxon>Phasmatodea</taxon>
        <taxon>Timematodea</taxon>
        <taxon>Timematoidea</taxon>
        <taxon>Timematidae</taxon>
        <taxon>Timema</taxon>
    </lineage>
</organism>
<dbReference type="EMBL" id="OC008506">
    <property type="protein sequence ID" value="CAD7267151.1"/>
    <property type="molecule type" value="Genomic_DNA"/>
</dbReference>
<gene>
    <name evidence="1" type="ORF">TSIB3V08_LOCUS11165</name>
</gene>
<dbReference type="AlphaFoldDB" id="A0A7R9B732"/>
<accession>A0A7R9B732</accession>
<proteinExistence type="predicted"/>
<name>A0A7R9B732_TIMSH</name>
<protein>
    <submittedName>
        <fullName evidence="1">Uncharacterized protein</fullName>
    </submittedName>
</protein>
<reference evidence="1" key="1">
    <citation type="submission" date="2020-11" db="EMBL/GenBank/DDBJ databases">
        <authorList>
            <person name="Tran Van P."/>
        </authorList>
    </citation>
    <scope>NUCLEOTIDE SEQUENCE</scope>
</reference>